<dbReference type="HOGENOM" id="CLU_3084104_0_0_0"/>
<proteinExistence type="predicted"/>
<sequence>MRSRSQSVVQETNGRKVDAKKDIGAARVAQPNRFGGKLSGVAAGRGGKQKVQ</sequence>
<dbReference type="EnsemblBacteria" id="CAD71333">
    <property type="protein sequence ID" value="CAD71333"/>
    <property type="gene ID" value="RB7"/>
</dbReference>
<accession>Q7UZE9</accession>
<evidence type="ECO:0000313" key="2">
    <source>
        <dbReference type="EMBL" id="CAD71333.1"/>
    </source>
</evidence>
<evidence type="ECO:0000313" key="3">
    <source>
        <dbReference type="Proteomes" id="UP000001025"/>
    </source>
</evidence>
<feature type="compositionally biased region" description="Polar residues" evidence="1">
    <location>
        <begin position="1"/>
        <end position="12"/>
    </location>
</feature>
<dbReference type="InParanoid" id="Q7UZE9"/>
<feature type="region of interest" description="Disordered" evidence="1">
    <location>
        <begin position="1"/>
        <end position="52"/>
    </location>
</feature>
<dbReference type="Proteomes" id="UP000001025">
    <property type="component" value="Chromosome"/>
</dbReference>
<dbReference type="EMBL" id="BX294133">
    <property type="protein sequence ID" value="CAD71333.1"/>
    <property type="molecule type" value="Genomic_DNA"/>
</dbReference>
<dbReference type="KEGG" id="rba:RB7"/>
<organism evidence="2 3">
    <name type="scientific">Rhodopirellula baltica (strain DSM 10527 / NCIMB 13988 / SH1)</name>
    <dbReference type="NCBI Taxonomy" id="243090"/>
    <lineage>
        <taxon>Bacteria</taxon>
        <taxon>Pseudomonadati</taxon>
        <taxon>Planctomycetota</taxon>
        <taxon>Planctomycetia</taxon>
        <taxon>Pirellulales</taxon>
        <taxon>Pirellulaceae</taxon>
        <taxon>Rhodopirellula</taxon>
    </lineage>
</organism>
<evidence type="ECO:0000256" key="1">
    <source>
        <dbReference type="SAM" id="MobiDB-lite"/>
    </source>
</evidence>
<name>Q7UZE9_RHOBA</name>
<keyword evidence="3" id="KW-1185">Reference proteome</keyword>
<protein>
    <submittedName>
        <fullName evidence="2">Uncharacterized protein</fullName>
    </submittedName>
</protein>
<dbReference type="AlphaFoldDB" id="Q7UZE9"/>
<feature type="compositionally biased region" description="Basic and acidic residues" evidence="1">
    <location>
        <begin position="13"/>
        <end position="24"/>
    </location>
</feature>
<reference evidence="2 3" key="1">
    <citation type="journal article" date="2003" name="Proc. Natl. Acad. Sci. U.S.A.">
        <title>Complete genome sequence of the marine planctomycete Pirellula sp. strain 1.</title>
        <authorList>
            <person name="Gloeckner F.O."/>
            <person name="Kube M."/>
            <person name="Bauer M."/>
            <person name="Teeling H."/>
            <person name="Lombardot T."/>
            <person name="Ludwig W."/>
            <person name="Gade D."/>
            <person name="Beck A."/>
            <person name="Borzym K."/>
            <person name="Heitmann K."/>
            <person name="Rabus R."/>
            <person name="Schlesner H."/>
            <person name="Amann R."/>
            <person name="Reinhardt R."/>
        </authorList>
    </citation>
    <scope>NUCLEOTIDE SEQUENCE [LARGE SCALE GENOMIC DNA]</scope>
    <source>
        <strain evidence="3">DSM 10527 / NCIMB 13988 / SH1</strain>
    </source>
</reference>
<gene>
    <name evidence="2" type="ordered locus">RB7</name>
</gene>